<gene>
    <name evidence="2" type="ORF">ACJMK2_000950</name>
</gene>
<dbReference type="EMBL" id="JBJQND010000001">
    <property type="protein sequence ID" value="KAL3888585.1"/>
    <property type="molecule type" value="Genomic_DNA"/>
</dbReference>
<comment type="caution">
    <text evidence="2">The sequence shown here is derived from an EMBL/GenBank/DDBJ whole genome shotgun (WGS) entry which is preliminary data.</text>
</comment>
<proteinExistence type="predicted"/>
<reference evidence="2 3" key="1">
    <citation type="submission" date="2024-11" db="EMBL/GenBank/DDBJ databases">
        <title>Chromosome-level genome assembly of the freshwater bivalve Anodonta woodiana.</title>
        <authorList>
            <person name="Chen X."/>
        </authorList>
    </citation>
    <scope>NUCLEOTIDE SEQUENCE [LARGE SCALE GENOMIC DNA]</scope>
    <source>
        <strain evidence="2">MN2024</strain>
        <tissue evidence="2">Gills</tissue>
    </source>
</reference>
<evidence type="ECO:0000313" key="2">
    <source>
        <dbReference type="EMBL" id="KAL3888585.1"/>
    </source>
</evidence>
<accession>A0ABD3XSJ8</accession>
<evidence type="ECO:0000256" key="1">
    <source>
        <dbReference type="SAM" id="MobiDB-lite"/>
    </source>
</evidence>
<name>A0ABD3XSJ8_SINWO</name>
<organism evidence="2 3">
    <name type="scientific">Sinanodonta woodiana</name>
    <name type="common">Chinese pond mussel</name>
    <name type="synonym">Anodonta woodiana</name>
    <dbReference type="NCBI Taxonomy" id="1069815"/>
    <lineage>
        <taxon>Eukaryota</taxon>
        <taxon>Metazoa</taxon>
        <taxon>Spiralia</taxon>
        <taxon>Lophotrochozoa</taxon>
        <taxon>Mollusca</taxon>
        <taxon>Bivalvia</taxon>
        <taxon>Autobranchia</taxon>
        <taxon>Heteroconchia</taxon>
        <taxon>Palaeoheterodonta</taxon>
        <taxon>Unionida</taxon>
        <taxon>Unionoidea</taxon>
        <taxon>Unionidae</taxon>
        <taxon>Unioninae</taxon>
        <taxon>Sinanodonta</taxon>
    </lineage>
</organism>
<protein>
    <submittedName>
        <fullName evidence="2">Uncharacterized protein</fullName>
    </submittedName>
</protein>
<keyword evidence="3" id="KW-1185">Reference proteome</keyword>
<dbReference type="AlphaFoldDB" id="A0ABD3XSJ8"/>
<evidence type="ECO:0000313" key="3">
    <source>
        <dbReference type="Proteomes" id="UP001634394"/>
    </source>
</evidence>
<dbReference type="Proteomes" id="UP001634394">
    <property type="component" value="Unassembled WGS sequence"/>
</dbReference>
<feature type="non-terminal residue" evidence="2">
    <location>
        <position position="95"/>
    </location>
</feature>
<sequence>MQPTRGQRYFLFGKTKKKYRGIPSTGEIGEGNEGNGKPNQDSTPPTPPNISEEPAPVPPNEVDTVQGDVLKALTDTVAVLSDQIQALSTVETEDA</sequence>
<feature type="region of interest" description="Disordered" evidence="1">
    <location>
        <begin position="1"/>
        <end position="63"/>
    </location>
</feature>